<name>A0ABX6IS08_9CHLA</name>
<reference evidence="1" key="1">
    <citation type="submission" date="2019-01" db="EMBL/GenBank/DDBJ databases">
        <title>Whole genome sequencing and annotation enables comparative genome analysis that reveals unique features of the Chlamydia suis R19 Genome.</title>
        <authorList>
            <person name="Dimond Z.E."/>
        </authorList>
    </citation>
    <scope>NUCLEOTIDE SEQUENCE [LARGE SCALE GENOMIC DNA]</scope>
    <source>
        <strain evidence="1">R19</strain>
    </source>
</reference>
<sequence length="49" mass="5433">MTENILFSLRGGALQSPFSSLLVDFSLGEYVILYLVPLGESTEHARPYT</sequence>
<accession>A0ABX6IS08</accession>
<evidence type="ECO:0000313" key="1">
    <source>
        <dbReference type="EMBL" id="QHP83813.1"/>
    </source>
</evidence>
<dbReference type="RefSeq" id="WP_181389169.1">
    <property type="nucleotide sequence ID" value="NZ_CP035278.1"/>
</dbReference>
<organism evidence="1 2">
    <name type="scientific">Chlamydia suis</name>
    <dbReference type="NCBI Taxonomy" id="83559"/>
    <lineage>
        <taxon>Bacteria</taxon>
        <taxon>Pseudomonadati</taxon>
        <taxon>Chlamydiota</taxon>
        <taxon>Chlamydiia</taxon>
        <taxon>Chlamydiales</taxon>
        <taxon>Chlamydiaceae</taxon>
        <taxon>Chlamydia/Chlamydophila group</taxon>
        <taxon>Chlamydia</taxon>
    </lineage>
</organism>
<keyword evidence="2" id="KW-1185">Reference proteome</keyword>
<gene>
    <name evidence="1" type="primary">hypothetical protein</name>
    <name evidence="1" type="ORF">Chls_938</name>
</gene>
<proteinExistence type="predicted"/>
<evidence type="ECO:0000313" key="2">
    <source>
        <dbReference type="Proteomes" id="UP000512184"/>
    </source>
</evidence>
<dbReference type="EMBL" id="CP035278">
    <property type="protein sequence ID" value="QHP83813.1"/>
    <property type="molecule type" value="Genomic_DNA"/>
</dbReference>
<protein>
    <submittedName>
        <fullName evidence="1">Uncharacterized protein</fullName>
    </submittedName>
</protein>
<dbReference type="Proteomes" id="UP000512184">
    <property type="component" value="Chromosome"/>
</dbReference>